<sequence length="124" mass="12843">MMAVACGDGESQSNLTAAGFADYVAGLQRRQNADFAFLEPRGLGPAVLYWVAHPTQVQLQRALDHARSRTPAGAGQAGCAHLVRVQPVRPSNAAGQCAGHGQGPPGLAGFDPRESGPWQSLLAG</sequence>
<protein>
    <submittedName>
        <fullName evidence="2">Uncharacterized protein</fullName>
    </submittedName>
</protein>
<reference evidence="2 3" key="1">
    <citation type="journal article" date="2024" name="IMA Fungus">
        <title>Apiospora arundinis, a panoply of carbohydrate-active enzymes and secondary metabolites.</title>
        <authorList>
            <person name="Sorensen T."/>
            <person name="Petersen C."/>
            <person name="Muurmann A.T."/>
            <person name="Christiansen J.V."/>
            <person name="Brundto M.L."/>
            <person name="Overgaard C.K."/>
            <person name="Boysen A.T."/>
            <person name="Wollenberg R.D."/>
            <person name="Larsen T.O."/>
            <person name="Sorensen J.L."/>
            <person name="Nielsen K.L."/>
            <person name="Sondergaard T.E."/>
        </authorList>
    </citation>
    <scope>NUCLEOTIDE SEQUENCE [LARGE SCALE GENOMIC DNA]</scope>
    <source>
        <strain evidence="2 3">AAU 773</strain>
    </source>
</reference>
<gene>
    <name evidence="2" type="ORF">PGQ11_002883</name>
</gene>
<evidence type="ECO:0000313" key="3">
    <source>
        <dbReference type="Proteomes" id="UP001390339"/>
    </source>
</evidence>
<keyword evidence="3" id="KW-1185">Reference proteome</keyword>
<evidence type="ECO:0000313" key="2">
    <source>
        <dbReference type="EMBL" id="KAK8872369.1"/>
    </source>
</evidence>
<evidence type="ECO:0000256" key="1">
    <source>
        <dbReference type="SAM" id="MobiDB-lite"/>
    </source>
</evidence>
<feature type="region of interest" description="Disordered" evidence="1">
    <location>
        <begin position="91"/>
        <end position="124"/>
    </location>
</feature>
<organism evidence="2 3">
    <name type="scientific">Apiospora arundinis</name>
    <dbReference type="NCBI Taxonomy" id="335852"/>
    <lineage>
        <taxon>Eukaryota</taxon>
        <taxon>Fungi</taxon>
        <taxon>Dikarya</taxon>
        <taxon>Ascomycota</taxon>
        <taxon>Pezizomycotina</taxon>
        <taxon>Sordariomycetes</taxon>
        <taxon>Xylariomycetidae</taxon>
        <taxon>Amphisphaeriales</taxon>
        <taxon>Apiosporaceae</taxon>
        <taxon>Apiospora</taxon>
    </lineage>
</organism>
<dbReference type="EMBL" id="JAPCWZ010000003">
    <property type="protein sequence ID" value="KAK8872369.1"/>
    <property type="molecule type" value="Genomic_DNA"/>
</dbReference>
<dbReference type="Proteomes" id="UP001390339">
    <property type="component" value="Unassembled WGS sequence"/>
</dbReference>
<comment type="caution">
    <text evidence="2">The sequence shown here is derived from an EMBL/GenBank/DDBJ whole genome shotgun (WGS) entry which is preliminary data.</text>
</comment>
<accession>A0ABR2J401</accession>
<name>A0ABR2J401_9PEZI</name>
<proteinExistence type="predicted"/>